<dbReference type="HOGENOM" id="CLU_3413045_0_0_1"/>
<reference evidence="2" key="1">
    <citation type="submission" date="2003-08" db="EMBL/GenBank/DDBJ databases">
        <authorList>
            <person name="Birren B."/>
            <person name="Nusbaum C."/>
            <person name="Abebe A."/>
            <person name="Abouelleil A."/>
            <person name="Adekoya E."/>
            <person name="Ait-zahra M."/>
            <person name="Allen N."/>
            <person name="Allen T."/>
            <person name="An P."/>
            <person name="Anderson M."/>
            <person name="Anderson S."/>
            <person name="Arachchi H."/>
            <person name="Armbruster J."/>
            <person name="Bachantsang P."/>
            <person name="Baldwin J."/>
            <person name="Barry A."/>
            <person name="Bayul T."/>
            <person name="Blitshsteyn B."/>
            <person name="Bloom T."/>
            <person name="Blye J."/>
            <person name="Boguslavskiy L."/>
            <person name="Borowsky M."/>
            <person name="Boukhgalter B."/>
            <person name="Brunache A."/>
            <person name="Butler J."/>
            <person name="Calixte N."/>
            <person name="Calvo S."/>
            <person name="Camarata J."/>
            <person name="Campo K."/>
            <person name="Chang J."/>
            <person name="Cheshatsang Y."/>
            <person name="Citroen M."/>
            <person name="Collymore A."/>
            <person name="Considine T."/>
            <person name="Cook A."/>
            <person name="Cooke P."/>
            <person name="Corum B."/>
            <person name="Cuomo C."/>
            <person name="David R."/>
            <person name="Dawoe T."/>
            <person name="Degray S."/>
            <person name="Dodge S."/>
            <person name="Dooley K."/>
            <person name="Dorje P."/>
            <person name="Dorjee K."/>
            <person name="Dorris L."/>
            <person name="Duffey N."/>
            <person name="Dupes A."/>
            <person name="Elkins T."/>
            <person name="Engels R."/>
            <person name="Erickson J."/>
            <person name="Farina A."/>
            <person name="Faro S."/>
            <person name="Ferreira P."/>
            <person name="Fischer H."/>
            <person name="Fitzgerald M."/>
            <person name="Foley K."/>
            <person name="Gage D."/>
            <person name="Galagan J."/>
            <person name="Gearin G."/>
            <person name="Gnerre S."/>
            <person name="Gnirke A."/>
            <person name="Goyette A."/>
            <person name="Graham J."/>
            <person name="Grandbois E."/>
            <person name="Gyaltsen K."/>
            <person name="Hafez N."/>
            <person name="Hagopian D."/>
            <person name="Hagos B."/>
            <person name="Hall J."/>
            <person name="Hatcher B."/>
            <person name="Heller A."/>
            <person name="Higgins H."/>
            <person name="Honan T."/>
            <person name="Horn A."/>
            <person name="Houde N."/>
            <person name="Hughes L."/>
            <person name="Hulme W."/>
            <person name="Husby E."/>
            <person name="Iliev I."/>
            <person name="Jaffe D."/>
            <person name="Jones C."/>
            <person name="Kamal M."/>
            <person name="Kamat A."/>
            <person name="Kamvysselis M."/>
            <person name="Karlsson E."/>
            <person name="Kells C."/>
            <person name="Kieu A."/>
            <person name="Kisner P."/>
            <person name="Kodira C."/>
            <person name="Kulbokas E."/>
            <person name="Labutti K."/>
            <person name="Lama D."/>
            <person name="Landers T."/>
            <person name="Leger J."/>
            <person name="Levine S."/>
            <person name="Lewis D."/>
            <person name="Lewis T."/>
            <person name="Lindblad-toh K."/>
            <person name="Liu X."/>
            <person name="Lokyitsang T."/>
            <person name="Lokyitsang Y."/>
            <person name="Lucien O."/>
            <person name="Lui A."/>
            <person name="Ma L.J."/>
            <person name="Mabbitt R."/>
            <person name="Macdonald J."/>
            <person name="Maclean C."/>
            <person name="Major J."/>
            <person name="Manning J."/>
            <person name="Marabella R."/>
            <person name="Maru K."/>
            <person name="Matthews C."/>
            <person name="Mauceli E."/>
            <person name="Mccarthy M."/>
            <person name="Mcdonough S."/>
            <person name="Mcghee T."/>
            <person name="Meldrim J."/>
            <person name="Meneus L."/>
            <person name="Mesirov J."/>
            <person name="Mihalev A."/>
            <person name="Mihova T."/>
            <person name="Mikkelsen T."/>
            <person name="Mlenga V."/>
            <person name="Moru K."/>
            <person name="Mozes J."/>
            <person name="Mulrain L."/>
            <person name="Munson G."/>
            <person name="Naylor J."/>
            <person name="Newes C."/>
            <person name="Nguyen C."/>
            <person name="Nguyen N."/>
            <person name="Nguyen T."/>
            <person name="Nicol R."/>
            <person name="Nielsen C."/>
            <person name="Nizzari M."/>
            <person name="Norbu C."/>
            <person name="Norbu N."/>
            <person name="O'donnell P."/>
            <person name="Okoawo O."/>
            <person name="O'leary S."/>
            <person name="Omotosho B."/>
            <person name="O'neill K."/>
            <person name="Osman S."/>
            <person name="Parker S."/>
            <person name="Perrin D."/>
            <person name="Phunkhang P."/>
            <person name="Piqani B."/>
            <person name="Purcell S."/>
            <person name="Rachupka T."/>
            <person name="Ramasamy U."/>
            <person name="Rameau R."/>
            <person name="Ray V."/>
            <person name="Raymond C."/>
            <person name="Retta R."/>
            <person name="Richardson S."/>
            <person name="Rise C."/>
            <person name="Rodriguez J."/>
            <person name="Rogers J."/>
            <person name="Rogov P."/>
            <person name="Rutman M."/>
            <person name="Schupbach R."/>
            <person name="Seaman C."/>
            <person name="Settipalli S."/>
            <person name="Sharpe T."/>
            <person name="Sheridan J."/>
            <person name="Sherpa N."/>
            <person name="Shi J."/>
            <person name="Smirnov S."/>
            <person name="Smith C."/>
            <person name="Sougnez C."/>
            <person name="Spencer B."/>
            <person name="Stalker J."/>
            <person name="Stange-thomann N."/>
            <person name="Stavropoulos S."/>
            <person name="Stetson K."/>
            <person name="Stone C."/>
            <person name="Stone S."/>
            <person name="Stubbs M."/>
            <person name="Talamas J."/>
            <person name="Tchuinga P."/>
            <person name="Tenzing P."/>
            <person name="Tesfaye S."/>
            <person name="Theodore J."/>
            <person name="Thoulutsang Y."/>
            <person name="Topham K."/>
            <person name="Towey S."/>
            <person name="Tsamla T."/>
            <person name="Tsomo N."/>
            <person name="Vallee D."/>
            <person name="Vassiliev H."/>
            <person name="Venkataraman V."/>
            <person name="Vinson J."/>
            <person name="Vo A."/>
            <person name="Wade C."/>
            <person name="Wang S."/>
            <person name="Wangchuk T."/>
            <person name="Wangdi T."/>
            <person name="Whittaker C."/>
            <person name="Wilkinson J."/>
            <person name="Wu Y."/>
            <person name="Wyman D."/>
            <person name="Yadav S."/>
            <person name="Yang S."/>
            <person name="Yang X."/>
            <person name="Yeager S."/>
            <person name="Yee E."/>
            <person name="Young G."/>
            <person name="Zainoun J."/>
            <person name="Zembeck L."/>
            <person name="Zimmer A."/>
            <person name="Zody M."/>
            <person name="Lander E."/>
        </authorList>
    </citation>
    <scope>NUCLEOTIDE SEQUENCE [LARGE SCALE GENOMIC DNA]</scope>
</reference>
<reference evidence="1" key="2">
    <citation type="submission" date="2025-08" db="UniProtKB">
        <authorList>
            <consortium name="Ensembl"/>
        </authorList>
    </citation>
    <scope>IDENTIFICATION</scope>
</reference>
<dbReference type="AlphaFoldDB" id="H2YJ37"/>
<dbReference type="Proteomes" id="UP000007875">
    <property type="component" value="Unassembled WGS sequence"/>
</dbReference>
<keyword evidence="2" id="KW-1185">Reference proteome</keyword>
<sequence>MESGIQIQRTSTPMVCTLVARNHRTIYL</sequence>
<protein>
    <submittedName>
        <fullName evidence="1">Uncharacterized protein</fullName>
    </submittedName>
</protein>
<proteinExistence type="predicted"/>
<reference evidence="1" key="3">
    <citation type="submission" date="2025-09" db="UniProtKB">
        <authorList>
            <consortium name="Ensembl"/>
        </authorList>
    </citation>
    <scope>IDENTIFICATION</scope>
</reference>
<dbReference type="InParanoid" id="H2YJ37"/>
<name>H2YJ37_CIOSA</name>
<organism evidence="1 2">
    <name type="scientific">Ciona savignyi</name>
    <name type="common">Pacific transparent sea squirt</name>
    <dbReference type="NCBI Taxonomy" id="51511"/>
    <lineage>
        <taxon>Eukaryota</taxon>
        <taxon>Metazoa</taxon>
        <taxon>Chordata</taxon>
        <taxon>Tunicata</taxon>
        <taxon>Ascidiacea</taxon>
        <taxon>Phlebobranchia</taxon>
        <taxon>Cionidae</taxon>
        <taxon>Ciona</taxon>
    </lineage>
</organism>
<accession>H2YJ37</accession>
<dbReference type="Ensembl" id="ENSCSAVT00000005407.1">
    <property type="protein sequence ID" value="ENSCSAVP00000005336.1"/>
    <property type="gene ID" value="ENSCSAVG00000003184.1"/>
</dbReference>
<evidence type="ECO:0000313" key="1">
    <source>
        <dbReference type="Ensembl" id="ENSCSAVP00000005336.1"/>
    </source>
</evidence>
<evidence type="ECO:0000313" key="2">
    <source>
        <dbReference type="Proteomes" id="UP000007875"/>
    </source>
</evidence>